<evidence type="ECO:0000313" key="15">
    <source>
        <dbReference type="Proteomes" id="UP000663873"/>
    </source>
</evidence>
<dbReference type="Proteomes" id="UP000663851">
    <property type="component" value="Unassembled WGS sequence"/>
</dbReference>
<keyword evidence="1" id="KW-0677">Repeat</keyword>
<sequence length="158" mass="17793">MTDHFPHGDCSCHLSSNISNSVYETLDELAFRRGLWSSAQQNDIDEARERLKSANPKTINQCDSSGYTPLHYSVRFQPADICRLLLEHGADPNCQTRASKSTPLHRAITFNNIDAVRHLLHYKADLTLKDIDEQTPIEKAMAINSDIANILLESQQSN</sequence>
<dbReference type="EMBL" id="CAJNYT010003435">
    <property type="protein sequence ID" value="CAF3562200.1"/>
    <property type="molecule type" value="Genomic_DNA"/>
</dbReference>
<dbReference type="EMBL" id="CAJNYU010002144">
    <property type="protein sequence ID" value="CAF3511158.1"/>
    <property type="molecule type" value="Genomic_DNA"/>
</dbReference>
<dbReference type="EMBL" id="CAJOBP010000084">
    <property type="protein sequence ID" value="CAF4118515.1"/>
    <property type="molecule type" value="Genomic_DNA"/>
</dbReference>
<evidence type="ECO:0000313" key="4">
    <source>
        <dbReference type="EMBL" id="CAF3210185.1"/>
    </source>
</evidence>
<evidence type="ECO:0000256" key="3">
    <source>
        <dbReference type="PROSITE-ProRule" id="PRU00023"/>
    </source>
</evidence>
<evidence type="ECO:0000313" key="9">
    <source>
        <dbReference type="EMBL" id="CAF4118515.1"/>
    </source>
</evidence>
<evidence type="ECO:0008006" key="16">
    <source>
        <dbReference type="Google" id="ProtNLM"/>
    </source>
</evidence>
<dbReference type="AlphaFoldDB" id="A0A818A1T6"/>
<organism evidence="5 14">
    <name type="scientific">Rotaria socialis</name>
    <dbReference type="NCBI Taxonomy" id="392032"/>
    <lineage>
        <taxon>Eukaryota</taxon>
        <taxon>Metazoa</taxon>
        <taxon>Spiralia</taxon>
        <taxon>Gnathifera</taxon>
        <taxon>Rotifera</taxon>
        <taxon>Eurotatoria</taxon>
        <taxon>Bdelloidea</taxon>
        <taxon>Philodinida</taxon>
        <taxon>Philodinidae</taxon>
        <taxon>Rotaria</taxon>
    </lineage>
</organism>
<gene>
    <name evidence="7" type="ORF">FME351_LOCUS17381</name>
    <name evidence="8" type="ORF">GRG538_LOCUS20786</name>
    <name evidence="10" type="ORF">HFQ381_LOCUS7555</name>
    <name evidence="5" type="ORF">KIK155_LOCUS7860</name>
    <name evidence="6" type="ORF">LUA448_LOCUS18652</name>
    <name evidence="13" type="ORF">QYT958_LOCUS37523</name>
    <name evidence="4" type="ORF">TIS948_LOCUS13090</name>
    <name evidence="12" type="ORF">TOA249_LOCUS14128</name>
    <name evidence="11" type="ORF">TSG867_LOCUS10491</name>
    <name evidence="9" type="ORF">UJA718_LOCUS1398</name>
</gene>
<keyword evidence="15" id="KW-1185">Reference proteome</keyword>
<dbReference type="Proteomes" id="UP000663848">
    <property type="component" value="Unassembled WGS sequence"/>
</dbReference>
<evidence type="ECO:0000313" key="11">
    <source>
        <dbReference type="EMBL" id="CAF4365224.1"/>
    </source>
</evidence>
<dbReference type="Proteomes" id="UP000663838">
    <property type="component" value="Unassembled WGS sequence"/>
</dbReference>
<dbReference type="Proteomes" id="UP000663833">
    <property type="component" value="Unassembled WGS sequence"/>
</dbReference>
<dbReference type="Proteomes" id="UP000663869">
    <property type="component" value="Unassembled WGS sequence"/>
</dbReference>
<dbReference type="SMART" id="SM00248">
    <property type="entry name" value="ANK"/>
    <property type="match status" value="2"/>
</dbReference>
<evidence type="ECO:0000313" key="7">
    <source>
        <dbReference type="EMBL" id="CAF3511158.1"/>
    </source>
</evidence>
<dbReference type="PROSITE" id="PS50088">
    <property type="entry name" value="ANK_REPEAT"/>
    <property type="match status" value="2"/>
</dbReference>
<comment type="caution">
    <text evidence="5">The sequence shown here is derived from an EMBL/GenBank/DDBJ whole genome shotgun (WGS) entry which is preliminary data.</text>
</comment>
<dbReference type="EMBL" id="CAJNYV010001006">
    <property type="protein sequence ID" value="CAF3398154.1"/>
    <property type="molecule type" value="Genomic_DNA"/>
</dbReference>
<dbReference type="Proteomes" id="UP000663862">
    <property type="component" value="Unassembled WGS sequence"/>
</dbReference>
<dbReference type="InterPro" id="IPR002110">
    <property type="entry name" value="Ankyrin_rpt"/>
</dbReference>
<dbReference type="EMBL" id="CAJNXB010002014">
    <property type="protein sequence ID" value="CAF3210185.1"/>
    <property type="molecule type" value="Genomic_DNA"/>
</dbReference>
<proteinExistence type="predicted"/>
<dbReference type="Gene3D" id="1.25.40.20">
    <property type="entry name" value="Ankyrin repeat-containing domain"/>
    <property type="match status" value="1"/>
</dbReference>
<dbReference type="PANTHER" id="PTHR24171:SF9">
    <property type="entry name" value="ANKYRIN REPEAT DOMAIN-CONTAINING PROTEIN 39"/>
    <property type="match status" value="1"/>
</dbReference>
<dbReference type="PANTHER" id="PTHR24171">
    <property type="entry name" value="ANKYRIN REPEAT DOMAIN-CONTAINING PROTEIN 39-RELATED"/>
    <property type="match status" value="1"/>
</dbReference>
<dbReference type="EMBL" id="CAJOBR010031428">
    <property type="protein sequence ID" value="CAF4995079.1"/>
    <property type="molecule type" value="Genomic_DNA"/>
</dbReference>
<dbReference type="EMBL" id="CAJOBQ010000482">
    <property type="protein sequence ID" value="CAF4365224.1"/>
    <property type="molecule type" value="Genomic_DNA"/>
</dbReference>
<feature type="repeat" description="ANK" evidence="3">
    <location>
        <begin position="65"/>
        <end position="97"/>
    </location>
</feature>
<evidence type="ECO:0000256" key="1">
    <source>
        <dbReference type="ARBA" id="ARBA00022737"/>
    </source>
</evidence>
<name>A0A818A1T6_9BILA</name>
<dbReference type="Proteomes" id="UP000663873">
    <property type="component" value="Unassembled WGS sequence"/>
</dbReference>
<dbReference type="InterPro" id="IPR036770">
    <property type="entry name" value="Ankyrin_rpt-contain_sf"/>
</dbReference>
<protein>
    <recommendedName>
        <fullName evidence="16">Ankyrin repeat domain-containing protein 39</fullName>
    </recommendedName>
</protein>
<feature type="repeat" description="ANK" evidence="3">
    <location>
        <begin position="99"/>
        <end position="131"/>
    </location>
</feature>
<dbReference type="EMBL" id="CAJOBS010000863">
    <property type="protein sequence ID" value="CAF4652853.1"/>
    <property type="molecule type" value="Genomic_DNA"/>
</dbReference>
<dbReference type="EMBL" id="CAJNYD010002334">
    <property type="protein sequence ID" value="CAF3412575.1"/>
    <property type="molecule type" value="Genomic_DNA"/>
</dbReference>
<evidence type="ECO:0000313" key="6">
    <source>
        <dbReference type="EMBL" id="CAF3412575.1"/>
    </source>
</evidence>
<dbReference type="OrthoDB" id="70519at2759"/>
<evidence type="ECO:0000313" key="14">
    <source>
        <dbReference type="Proteomes" id="UP000663865"/>
    </source>
</evidence>
<dbReference type="Proteomes" id="UP000663865">
    <property type="component" value="Unassembled WGS sequence"/>
</dbReference>
<evidence type="ECO:0000313" key="12">
    <source>
        <dbReference type="EMBL" id="CAF4652853.1"/>
    </source>
</evidence>
<dbReference type="Pfam" id="PF13857">
    <property type="entry name" value="Ank_5"/>
    <property type="match status" value="1"/>
</dbReference>
<evidence type="ECO:0000256" key="2">
    <source>
        <dbReference type="ARBA" id="ARBA00023043"/>
    </source>
</evidence>
<reference evidence="5" key="1">
    <citation type="submission" date="2021-02" db="EMBL/GenBank/DDBJ databases">
        <authorList>
            <person name="Nowell W R."/>
        </authorList>
    </citation>
    <scope>NUCLEOTIDE SEQUENCE</scope>
</reference>
<evidence type="ECO:0000313" key="8">
    <source>
        <dbReference type="EMBL" id="CAF3562200.1"/>
    </source>
</evidence>
<dbReference type="Proteomes" id="UP000663825">
    <property type="component" value="Unassembled WGS sequence"/>
</dbReference>
<evidence type="ECO:0000313" key="5">
    <source>
        <dbReference type="EMBL" id="CAF3398154.1"/>
    </source>
</evidence>
<evidence type="ECO:0000313" key="13">
    <source>
        <dbReference type="EMBL" id="CAF4995079.1"/>
    </source>
</evidence>
<dbReference type="Proteomes" id="UP000663872">
    <property type="component" value="Unassembled WGS sequence"/>
</dbReference>
<dbReference type="SUPFAM" id="SSF48403">
    <property type="entry name" value="Ankyrin repeat"/>
    <property type="match status" value="1"/>
</dbReference>
<accession>A0A818A1T6</accession>
<dbReference type="PROSITE" id="PS50297">
    <property type="entry name" value="ANK_REP_REGION"/>
    <property type="match status" value="2"/>
</dbReference>
<keyword evidence="2 3" id="KW-0040">ANK repeat</keyword>
<evidence type="ECO:0000313" key="10">
    <source>
        <dbReference type="EMBL" id="CAF4202438.1"/>
    </source>
</evidence>
<dbReference type="EMBL" id="CAJOBO010000363">
    <property type="protein sequence ID" value="CAF4202438.1"/>
    <property type="molecule type" value="Genomic_DNA"/>
</dbReference>